<dbReference type="EMBL" id="PVTG01000004">
    <property type="protein sequence ID" value="PRY50144.1"/>
    <property type="molecule type" value="Genomic_DNA"/>
</dbReference>
<keyword evidence="2" id="KW-1185">Reference proteome</keyword>
<dbReference type="OrthoDB" id="5193634at2"/>
<gene>
    <name evidence="1" type="ORF">LY71_104181</name>
</gene>
<organism evidence="1 2">
    <name type="scientific">Geodermatophilus tzadiensis</name>
    <dbReference type="NCBI Taxonomy" id="1137988"/>
    <lineage>
        <taxon>Bacteria</taxon>
        <taxon>Bacillati</taxon>
        <taxon>Actinomycetota</taxon>
        <taxon>Actinomycetes</taxon>
        <taxon>Geodermatophilales</taxon>
        <taxon>Geodermatophilaceae</taxon>
        <taxon>Geodermatophilus</taxon>
    </lineage>
</organism>
<dbReference type="Proteomes" id="UP000239210">
    <property type="component" value="Unassembled WGS sequence"/>
</dbReference>
<dbReference type="AlphaFoldDB" id="A0A2T0TWS1"/>
<evidence type="ECO:0000313" key="1">
    <source>
        <dbReference type="EMBL" id="PRY50144.1"/>
    </source>
</evidence>
<name>A0A2T0TWS1_9ACTN</name>
<protein>
    <submittedName>
        <fullName evidence="1">Uncharacterized protein</fullName>
    </submittedName>
</protein>
<sequence length="75" mass="7505">MDGNGSAALVVRVWLEDGADSFRGRLTSIDTSPAAAGAGAATVALVSSPRDAVEAVRVWLAGFLGDAASTIDGDE</sequence>
<comment type="caution">
    <text evidence="1">The sequence shown here is derived from an EMBL/GenBank/DDBJ whole genome shotgun (WGS) entry which is preliminary data.</text>
</comment>
<accession>A0A2T0TWS1</accession>
<evidence type="ECO:0000313" key="2">
    <source>
        <dbReference type="Proteomes" id="UP000239210"/>
    </source>
</evidence>
<reference evidence="1 2" key="1">
    <citation type="submission" date="2018-03" db="EMBL/GenBank/DDBJ databases">
        <title>Genomic Encyclopedia of Archaeal and Bacterial Type Strains, Phase II (KMG-II): from individual species to whole genera.</title>
        <authorList>
            <person name="Goeker M."/>
        </authorList>
    </citation>
    <scope>NUCLEOTIDE SEQUENCE [LARGE SCALE GENOMIC DNA]</scope>
    <source>
        <strain evidence="1 2">DSM 45416</strain>
    </source>
</reference>
<proteinExistence type="predicted"/>